<evidence type="ECO:0000313" key="3">
    <source>
        <dbReference type="Proteomes" id="UP000517712"/>
    </source>
</evidence>
<keyword evidence="3" id="KW-1185">Reference proteome</keyword>
<dbReference type="InterPro" id="IPR043129">
    <property type="entry name" value="ATPase_NBD"/>
</dbReference>
<gene>
    <name evidence="2" type="ORF">HD600_001314</name>
</gene>
<feature type="domain" description="ATPase BadF/BadG/BcrA/BcrD type" evidence="1">
    <location>
        <begin position="8"/>
        <end position="304"/>
    </location>
</feature>
<dbReference type="SUPFAM" id="SSF53067">
    <property type="entry name" value="Actin-like ATPase domain"/>
    <property type="match status" value="2"/>
</dbReference>
<dbReference type="Proteomes" id="UP000517712">
    <property type="component" value="Unassembled WGS sequence"/>
</dbReference>
<dbReference type="GO" id="GO:0016301">
    <property type="term" value="F:kinase activity"/>
    <property type="evidence" value="ECO:0007669"/>
    <property type="project" value="UniProtKB-KW"/>
</dbReference>
<organism evidence="2 3">
    <name type="scientific">Microbacterium ginsengiterrae</name>
    <dbReference type="NCBI Taxonomy" id="546115"/>
    <lineage>
        <taxon>Bacteria</taxon>
        <taxon>Bacillati</taxon>
        <taxon>Actinomycetota</taxon>
        <taxon>Actinomycetes</taxon>
        <taxon>Micrococcales</taxon>
        <taxon>Microbacteriaceae</taxon>
        <taxon>Microbacterium</taxon>
    </lineage>
</organism>
<dbReference type="InterPro" id="IPR052519">
    <property type="entry name" value="Euk-type_GlcNAc_Kinase"/>
</dbReference>
<proteinExistence type="predicted"/>
<dbReference type="Gene3D" id="3.30.420.40">
    <property type="match status" value="2"/>
</dbReference>
<name>A0A7W9CCL9_9MICO</name>
<evidence type="ECO:0000313" key="2">
    <source>
        <dbReference type="EMBL" id="MBB5742817.1"/>
    </source>
</evidence>
<dbReference type="RefSeq" id="WP_184282409.1">
    <property type="nucleotide sequence ID" value="NZ_BAAAPG010000001.1"/>
</dbReference>
<dbReference type="AlphaFoldDB" id="A0A7W9CCL9"/>
<dbReference type="InterPro" id="IPR002731">
    <property type="entry name" value="ATPase_BadF"/>
</dbReference>
<reference evidence="2 3" key="1">
    <citation type="submission" date="2020-08" db="EMBL/GenBank/DDBJ databases">
        <title>Sequencing the genomes of 1000 actinobacteria strains.</title>
        <authorList>
            <person name="Klenk H.-P."/>
        </authorList>
    </citation>
    <scope>NUCLEOTIDE SEQUENCE [LARGE SCALE GENOMIC DNA]</scope>
    <source>
        <strain evidence="2 3">DSM 24823</strain>
    </source>
</reference>
<dbReference type="PANTHER" id="PTHR43190:SF3">
    <property type="entry name" value="N-ACETYL-D-GLUCOSAMINE KINASE"/>
    <property type="match status" value="1"/>
</dbReference>
<dbReference type="PANTHER" id="PTHR43190">
    <property type="entry name" value="N-ACETYL-D-GLUCOSAMINE KINASE"/>
    <property type="match status" value="1"/>
</dbReference>
<comment type="caution">
    <text evidence="2">The sequence shown here is derived from an EMBL/GenBank/DDBJ whole genome shotgun (WGS) entry which is preliminary data.</text>
</comment>
<evidence type="ECO:0000259" key="1">
    <source>
        <dbReference type="Pfam" id="PF01869"/>
    </source>
</evidence>
<keyword evidence="2" id="KW-0808">Transferase</keyword>
<dbReference type="Pfam" id="PF01869">
    <property type="entry name" value="BcrAD_BadFG"/>
    <property type="match status" value="1"/>
</dbReference>
<keyword evidence="2" id="KW-0418">Kinase</keyword>
<protein>
    <submittedName>
        <fullName evidence="2">N-acetylglucosamine kinase-like BadF-type ATPase</fullName>
    </submittedName>
</protein>
<dbReference type="EMBL" id="JACHMU010000001">
    <property type="protein sequence ID" value="MBB5742817.1"/>
    <property type="molecule type" value="Genomic_DNA"/>
</dbReference>
<accession>A0A7W9CCL9</accession>
<sequence>MGYDTLTIGLDAGGTSTRAVLTTGTGECVGFGVGGRGNPTSSGVEIAGDGVMASIAAALAASSATLADVSVIATAMAGQRIGDEEGAWLMARLSAEGFAGRLVFESDLAATYFTGSAEPFGYAIVAGTGACAVRIEDGSIAATADGLGWLLGDRGSGYWIGHRVARAVVRELDHAGPRTALTPALLAHLGITAETARREGRLQVLDQVVEALYALRPIELAALAPLAFTAADAVAERILHRAGAHLADTLAAVLDGPGPVVLGGSVLCRDSPVRDAFVRRLGAAADGLDMRPVVDGAVGAGLLALRAAGVAVSPETLARLSGSLAGMR</sequence>